<feature type="transmembrane region" description="Helical" evidence="1">
    <location>
        <begin position="85"/>
        <end position="101"/>
    </location>
</feature>
<accession>A0A066W4B0</accession>
<dbReference type="HOGENOM" id="CLU_2225021_0_0_1"/>
<evidence type="ECO:0000256" key="1">
    <source>
        <dbReference type="SAM" id="Phobius"/>
    </source>
</evidence>
<sequence>MSVSLVRSEWLKRGANKILSIGAQLTFIAIYGYLKSRRIVDALISSLGSVTRFDIIDLEPSIWLQPRAEFVTQPAPEQKNHHAQFINAFLTLMMSVLWFRFGTQDA</sequence>
<organism evidence="2 3">
    <name type="scientific">Tilletiaria anomala (strain ATCC 24038 / CBS 436.72 / UBC 951)</name>
    <dbReference type="NCBI Taxonomy" id="1037660"/>
    <lineage>
        <taxon>Eukaryota</taxon>
        <taxon>Fungi</taxon>
        <taxon>Dikarya</taxon>
        <taxon>Basidiomycota</taxon>
        <taxon>Ustilaginomycotina</taxon>
        <taxon>Exobasidiomycetes</taxon>
        <taxon>Georgefischeriales</taxon>
        <taxon>Tilletiariaceae</taxon>
        <taxon>Tilletiaria</taxon>
    </lineage>
</organism>
<dbReference type="GeneID" id="25261317"/>
<name>A0A066W4B0_TILAU</name>
<comment type="caution">
    <text evidence="2">The sequence shown here is derived from an EMBL/GenBank/DDBJ whole genome shotgun (WGS) entry which is preliminary data.</text>
</comment>
<keyword evidence="1" id="KW-0812">Transmembrane</keyword>
<dbReference type="Proteomes" id="UP000027361">
    <property type="component" value="Unassembled WGS sequence"/>
</dbReference>
<keyword evidence="1" id="KW-1133">Transmembrane helix</keyword>
<evidence type="ECO:0000313" key="3">
    <source>
        <dbReference type="Proteomes" id="UP000027361"/>
    </source>
</evidence>
<gene>
    <name evidence="2" type="ORF">K437DRAFT_113526</name>
</gene>
<feature type="transmembrane region" description="Helical" evidence="1">
    <location>
        <begin position="15"/>
        <end position="34"/>
    </location>
</feature>
<protein>
    <submittedName>
        <fullName evidence="2">Uncharacterized protein</fullName>
    </submittedName>
</protein>
<dbReference type="EMBL" id="JMSN01000039">
    <property type="protein sequence ID" value="KDN45894.1"/>
    <property type="molecule type" value="Genomic_DNA"/>
</dbReference>
<reference evidence="2 3" key="1">
    <citation type="submission" date="2014-05" db="EMBL/GenBank/DDBJ databases">
        <title>Draft genome sequence of a rare smut relative, Tilletiaria anomala UBC 951.</title>
        <authorList>
            <consortium name="DOE Joint Genome Institute"/>
            <person name="Toome M."/>
            <person name="Kuo A."/>
            <person name="Henrissat B."/>
            <person name="Lipzen A."/>
            <person name="Tritt A."/>
            <person name="Yoshinaga Y."/>
            <person name="Zane M."/>
            <person name="Barry K."/>
            <person name="Grigoriev I.V."/>
            <person name="Spatafora J.W."/>
            <person name="Aimea M.C."/>
        </authorList>
    </citation>
    <scope>NUCLEOTIDE SEQUENCE [LARGE SCALE GENOMIC DNA]</scope>
    <source>
        <strain evidence="2 3">UBC 951</strain>
    </source>
</reference>
<keyword evidence="1" id="KW-0472">Membrane</keyword>
<dbReference type="RefSeq" id="XP_013243332.1">
    <property type="nucleotide sequence ID" value="XM_013387878.1"/>
</dbReference>
<evidence type="ECO:0000313" key="2">
    <source>
        <dbReference type="EMBL" id="KDN45894.1"/>
    </source>
</evidence>
<dbReference type="InParanoid" id="A0A066W4B0"/>
<keyword evidence="3" id="KW-1185">Reference proteome</keyword>
<dbReference type="AlphaFoldDB" id="A0A066W4B0"/>
<proteinExistence type="predicted"/>